<dbReference type="EMBL" id="ADMG01000058">
    <property type="protein sequence ID" value="EKB30065.1"/>
    <property type="molecule type" value="Genomic_DNA"/>
</dbReference>
<evidence type="ECO:0000313" key="3">
    <source>
        <dbReference type="EMBL" id="EKB30065.1"/>
    </source>
</evidence>
<feature type="transmembrane region" description="Helical" evidence="2">
    <location>
        <begin position="191"/>
        <end position="213"/>
    </location>
</feature>
<dbReference type="AlphaFoldDB" id="K1JEN1"/>
<keyword evidence="1" id="KW-0813">Transport</keyword>
<feature type="transmembrane region" description="Helical" evidence="2">
    <location>
        <begin position="421"/>
        <end position="445"/>
    </location>
</feature>
<feature type="transmembrane region" description="Helical" evidence="2">
    <location>
        <begin position="277"/>
        <end position="301"/>
    </location>
</feature>
<dbReference type="GO" id="GO:0015297">
    <property type="term" value="F:antiporter activity"/>
    <property type="evidence" value="ECO:0007669"/>
    <property type="project" value="InterPro"/>
</dbReference>
<keyword evidence="4" id="KW-1185">Reference proteome</keyword>
<organism evidence="3 4">
    <name type="scientific">Sutterella wadsworthensis 2_1_59BFAA</name>
    <dbReference type="NCBI Taxonomy" id="742823"/>
    <lineage>
        <taxon>Bacteria</taxon>
        <taxon>Pseudomonadati</taxon>
        <taxon>Pseudomonadota</taxon>
        <taxon>Betaproteobacteria</taxon>
        <taxon>Burkholderiales</taxon>
        <taxon>Sutterellaceae</taxon>
        <taxon>Sutterella</taxon>
    </lineage>
</organism>
<evidence type="ECO:0000256" key="2">
    <source>
        <dbReference type="SAM" id="Phobius"/>
    </source>
</evidence>
<feature type="transmembrane region" description="Helical" evidence="2">
    <location>
        <begin position="242"/>
        <end position="265"/>
    </location>
</feature>
<feature type="transmembrane region" description="Helical" evidence="2">
    <location>
        <begin position="12"/>
        <end position="34"/>
    </location>
</feature>
<feature type="transmembrane region" description="Helical" evidence="2">
    <location>
        <begin position="46"/>
        <end position="68"/>
    </location>
</feature>
<comment type="caution">
    <text evidence="3">The sequence shown here is derived from an EMBL/GenBank/DDBJ whole genome shotgun (WGS) entry which is preliminary data.</text>
</comment>
<name>K1JEN1_9BURK</name>
<dbReference type="STRING" id="742823.HMPREF9465_02333"/>
<dbReference type="HOGENOM" id="CLU_012893_6_0_4"/>
<evidence type="ECO:0000256" key="1">
    <source>
        <dbReference type="ARBA" id="ARBA00022448"/>
    </source>
</evidence>
<dbReference type="GO" id="GO:0005886">
    <property type="term" value="C:plasma membrane"/>
    <property type="evidence" value="ECO:0007669"/>
    <property type="project" value="TreeGrafter"/>
</dbReference>
<dbReference type="InterPro" id="IPR002528">
    <property type="entry name" value="MATE_fam"/>
</dbReference>
<feature type="transmembrane region" description="Helical" evidence="2">
    <location>
        <begin position="95"/>
        <end position="112"/>
    </location>
</feature>
<feature type="transmembrane region" description="Helical" evidence="2">
    <location>
        <begin position="162"/>
        <end position="185"/>
    </location>
</feature>
<accession>K1JEN1</accession>
<evidence type="ECO:0000313" key="4">
    <source>
        <dbReference type="Proteomes" id="UP000005835"/>
    </source>
</evidence>
<dbReference type="PANTHER" id="PTHR43298">
    <property type="entry name" value="MULTIDRUG RESISTANCE PROTEIN NORM-RELATED"/>
    <property type="match status" value="1"/>
</dbReference>
<dbReference type="Pfam" id="PF01554">
    <property type="entry name" value="MatE"/>
    <property type="match status" value="2"/>
</dbReference>
<keyword evidence="2" id="KW-0472">Membrane</keyword>
<feature type="transmembrane region" description="Helical" evidence="2">
    <location>
        <begin position="322"/>
        <end position="341"/>
    </location>
</feature>
<dbReference type="InterPro" id="IPR050222">
    <property type="entry name" value="MATE_MdtK"/>
</dbReference>
<keyword evidence="2" id="KW-0812">Transmembrane</keyword>
<dbReference type="RefSeq" id="WP_005437300.1">
    <property type="nucleotide sequence ID" value="NZ_JH815522.1"/>
</dbReference>
<dbReference type="PANTHER" id="PTHR43298:SF2">
    <property type="entry name" value="FMN_FAD EXPORTER YEEO-RELATED"/>
    <property type="match status" value="1"/>
</dbReference>
<reference evidence="3 4" key="1">
    <citation type="submission" date="2012-05" db="EMBL/GenBank/DDBJ databases">
        <title>The Genome Sequence of Sutterella wadsworthensis 2_1_59BFAA.</title>
        <authorList>
            <consortium name="The Broad Institute Genome Sequencing Platform"/>
            <person name="Earl A."/>
            <person name="Ward D."/>
            <person name="Feldgarden M."/>
            <person name="Gevers D."/>
            <person name="Daigneault M."/>
            <person name="Strauss J."/>
            <person name="Allen-Vercoe E."/>
            <person name="Walker B."/>
            <person name="Young S.K."/>
            <person name="Zeng Q."/>
            <person name="Gargeya S."/>
            <person name="Fitzgerald M."/>
            <person name="Haas B."/>
            <person name="Abouelleil A."/>
            <person name="Alvarado L."/>
            <person name="Arachchi H.M."/>
            <person name="Berlin A.M."/>
            <person name="Chapman S.B."/>
            <person name="Goldberg J."/>
            <person name="Griggs A."/>
            <person name="Gujja S."/>
            <person name="Hansen M."/>
            <person name="Howarth C."/>
            <person name="Imamovic A."/>
            <person name="Larimer J."/>
            <person name="McCowen C."/>
            <person name="Montmayeur A."/>
            <person name="Murphy C."/>
            <person name="Neiman D."/>
            <person name="Pearson M."/>
            <person name="Priest M."/>
            <person name="Roberts A."/>
            <person name="Saif S."/>
            <person name="Shea T."/>
            <person name="Sisk P."/>
            <person name="Sykes S."/>
            <person name="Wortman J."/>
            <person name="Nusbaum C."/>
            <person name="Birren B."/>
        </authorList>
    </citation>
    <scope>NUCLEOTIDE SEQUENCE [LARGE SCALE GENOMIC DNA]</scope>
    <source>
        <strain evidence="3 4">2_1_59BFAA</strain>
    </source>
</reference>
<dbReference type="OrthoDB" id="9780160at2"/>
<feature type="transmembrane region" description="Helical" evidence="2">
    <location>
        <begin position="389"/>
        <end position="409"/>
    </location>
</feature>
<dbReference type="eggNOG" id="COG0534">
    <property type="taxonomic scope" value="Bacteria"/>
</dbReference>
<gene>
    <name evidence="3" type="ORF">HMPREF9465_02333</name>
</gene>
<feature type="transmembrane region" description="Helical" evidence="2">
    <location>
        <begin position="132"/>
        <end position="150"/>
    </location>
</feature>
<dbReference type="PATRIC" id="fig|742823.3.peg.2337"/>
<dbReference type="Proteomes" id="UP000005835">
    <property type="component" value="Unassembled WGS sequence"/>
</dbReference>
<feature type="transmembrane region" description="Helical" evidence="2">
    <location>
        <begin position="347"/>
        <end position="368"/>
    </location>
</feature>
<keyword evidence="2" id="KW-1133">Transmembrane helix</keyword>
<dbReference type="CDD" id="cd13131">
    <property type="entry name" value="MATE_NorM_like"/>
    <property type="match status" value="1"/>
</dbReference>
<dbReference type="NCBIfam" id="TIGR00797">
    <property type="entry name" value="matE"/>
    <property type="match status" value="1"/>
</dbReference>
<dbReference type="GO" id="GO:0042910">
    <property type="term" value="F:xenobiotic transmembrane transporter activity"/>
    <property type="evidence" value="ECO:0007669"/>
    <property type="project" value="InterPro"/>
</dbReference>
<proteinExistence type="predicted"/>
<protein>
    <submittedName>
        <fullName evidence="3">MATE efflux family protein</fullName>
    </submittedName>
</protein>
<sequence>MTTLTPPKTSFAALMRLAGPIFVANIAIVGSGTIDTIMAGQLGKNHLAAIAVSIAATISVVMGLAGILQSLSPIAGHHYGARNYRAVGEELEQNFWLGGFLCLFGVPLLMYTDLWISLGKVEGEVARMAAEFLFFTALALPACLFARTFISVNAALSRPRITMWVSLAMLALKVPLNGIFMYGWLGFPAMGGSGAGVSFCILNYLAFLCYLAIWKRDAFYRTMHAERIFGPRWALMKEQLHVGIPIGLSTFFEVSSFTLMAIFVARFGSEAVSAHQIVANITSLCYMLPLSIGIASSVLISQCLGARWPAVAYTVLTRTLKVSVASATCIVTILFFARHWLVTLYSSDTGVCAMAASLLIFGCLYHVFDAMQSVSSFALRGYRVTRLPMIIYGVMLWGVGLGGGYMLAFGNPITGEPMGAYGFWSATAAGLWLTGISLACMAIWVGRQFARDDNHTPEEIEEAVKVSRA</sequence>